<dbReference type="Gene3D" id="3.40.50.360">
    <property type="match status" value="1"/>
</dbReference>
<dbReference type="AlphaFoldDB" id="A0A9D2FGD4"/>
<evidence type="ECO:0000313" key="6">
    <source>
        <dbReference type="EMBL" id="HIZ57871.1"/>
    </source>
</evidence>
<reference evidence="6" key="2">
    <citation type="submission" date="2021-04" db="EMBL/GenBank/DDBJ databases">
        <authorList>
            <person name="Gilroy R."/>
        </authorList>
    </citation>
    <scope>NUCLEOTIDE SEQUENCE</scope>
    <source>
        <strain evidence="6">ChiBcec16-3735</strain>
    </source>
</reference>
<dbReference type="EMBL" id="DXBJ01000031">
    <property type="protein sequence ID" value="HIZ57871.1"/>
    <property type="molecule type" value="Genomic_DNA"/>
</dbReference>
<dbReference type="Gene3D" id="3.60.15.10">
    <property type="entry name" value="Ribonuclease Z/Hydroxyacylglutathione hydrolase-like"/>
    <property type="match status" value="1"/>
</dbReference>
<evidence type="ECO:0000313" key="7">
    <source>
        <dbReference type="Proteomes" id="UP000824065"/>
    </source>
</evidence>
<dbReference type="PROSITE" id="PS50902">
    <property type="entry name" value="FLAVODOXIN_LIKE"/>
    <property type="match status" value="1"/>
</dbReference>
<reference evidence="6" key="1">
    <citation type="journal article" date="2021" name="PeerJ">
        <title>Extensive microbial diversity within the chicken gut microbiome revealed by metagenomics and culture.</title>
        <authorList>
            <person name="Gilroy R."/>
            <person name="Ravi A."/>
            <person name="Getino M."/>
            <person name="Pursley I."/>
            <person name="Horton D.L."/>
            <person name="Alikhan N.F."/>
            <person name="Baker D."/>
            <person name="Gharbi K."/>
            <person name="Hall N."/>
            <person name="Watson M."/>
            <person name="Adriaenssens E.M."/>
            <person name="Foster-Nyarko E."/>
            <person name="Jarju S."/>
            <person name="Secka A."/>
            <person name="Antonio M."/>
            <person name="Oren A."/>
            <person name="Chaudhuri R.R."/>
            <person name="La Ragione R."/>
            <person name="Hildebrand F."/>
            <person name="Pallen M.J."/>
        </authorList>
    </citation>
    <scope>NUCLEOTIDE SEQUENCE</scope>
    <source>
        <strain evidence="6">ChiBcec16-3735</strain>
    </source>
</reference>
<evidence type="ECO:0000259" key="5">
    <source>
        <dbReference type="PROSITE" id="PS50902"/>
    </source>
</evidence>
<dbReference type="PANTHER" id="PTHR32145">
    <property type="entry name" value="DIFLAVIN FLAVOPROTEIN A 2-RELATED"/>
    <property type="match status" value="1"/>
</dbReference>
<dbReference type="InterPro" id="IPR029039">
    <property type="entry name" value="Flavoprotein-like_sf"/>
</dbReference>
<keyword evidence="4" id="KW-0249">Electron transport</keyword>
<sequence length="394" mass="42802">MNVYTTNVTDSILGISVNDTTIDLFESQYPVPGGVSYNTYLIRDEKTAVMDTVDARATDAWMQALEQALGDQAPDYLVVSHVEPDHSANVARLAARYPSMQVVGNTKTFAYLENFFPGAIAAGRRVTVKDGDTLSLGSHTLHFVFAPMVHWPEVMVSYEDSEKVLFSADGFGRFGVVAEGDSLANWTDDARRYFLNIVGKYGPQVQALLKKAAGLDIARICPLHGPVLEGDLAPYLSLYDTWSSYKPEAPAEVLVASASIHGHTRQAAHQMAEKLRAAGAAVTEMDLTRTDVSYAVAEAFRCGKMVLACATYDGFLFPPMEAFLTHLKTKSFQGRTVGLMENGMWAPMANKLMTAALAGMKNITVCEHTVSIRGAAHPCDDAQMDALASEVIAR</sequence>
<feature type="domain" description="Flavodoxin-like" evidence="5">
    <location>
        <begin position="253"/>
        <end position="392"/>
    </location>
</feature>
<organism evidence="6 7">
    <name type="scientific">Candidatus Faecalibacterium gallistercoris</name>
    <dbReference type="NCBI Taxonomy" id="2838579"/>
    <lineage>
        <taxon>Bacteria</taxon>
        <taxon>Bacillati</taxon>
        <taxon>Bacillota</taxon>
        <taxon>Clostridia</taxon>
        <taxon>Eubacteriales</taxon>
        <taxon>Oscillospiraceae</taxon>
        <taxon>Faecalibacterium</taxon>
    </lineage>
</organism>
<dbReference type="PANTHER" id="PTHR32145:SF20">
    <property type="entry name" value="FLAVOPROTEIN"/>
    <property type="match status" value="1"/>
</dbReference>
<dbReference type="InterPro" id="IPR051285">
    <property type="entry name" value="NADH_oxidoreductase_modular"/>
</dbReference>
<dbReference type="SUPFAM" id="SSF56281">
    <property type="entry name" value="Metallo-hydrolase/oxidoreductase"/>
    <property type="match status" value="1"/>
</dbReference>
<comment type="cofactor">
    <cofactor evidence="1">
        <name>Fe cation</name>
        <dbReference type="ChEBI" id="CHEBI:24875"/>
    </cofactor>
</comment>
<dbReference type="CDD" id="cd07709">
    <property type="entry name" value="flavodiiron_proteins_MBL-fold"/>
    <property type="match status" value="1"/>
</dbReference>
<comment type="caution">
    <text evidence="6">The sequence shown here is derived from an EMBL/GenBank/DDBJ whole genome shotgun (WGS) entry which is preliminary data.</text>
</comment>
<comment type="similarity">
    <text evidence="2">In the N-terminal section; belongs to the zinc metallo-hydrolase group 3 family.</text>
</comment>
<dbReference type="InterPro" id="IPR008254">
    <property type="entry name" value="Flavodoxin/NO_synth"/>
</dbReference>
<dbReference type="SUPFAM" id="SSF52218">
    <property type="entry name" value="Flavoproteins"/>
    <property type="match status" value="1"/>
</dbReference>
<name>A0A9D2FGD4_9FIRM</name>
<dbReference type="InterPro" id="IPR045761">
    <property type="entry name" value="ODP_dom"/>
</dbReference>
<evidence type="ECO:0000256" key="1">
    <source>
        <dbReference type="ARBA" id="ARBA00001962"/>
    </source>
</evidence>
<dbReference type="GO" id="GO:0016651">
    <property type="term" value="F:oxidoreductase activity, acting on NAD(P)H"/>
    <property type="evidence" value="ECO:0007669"/>
    <property type="project" value="UniProtKB-ARBA"/>
</dbReference>
<evidence type="ECO:0000256" key="2">
    <source>
        <dbReference type="ARBA" id="ARBA00007121"/>
    </source>
</evidence>
<dbReference type="InterPro" id="IPR036866">
    <property type="entry name" value="RibonucZ/Hydroxyglut_hydro"/>
</dbReference>
<dbReference type="Proteomes" id="UP000824065">
    <property type="component" value="Unassembled WGS sequence"/>
</dbReference>
<evidence type="ECO:0000256" key="4">
    <source>
        <dbReference type="ARBA" id="ARBA00022982"/>
    </source>
</evidence>
<gene>
    <name evidence="6" type="ORF">H9725_04725</name>
</gene>
<protein>
    <submittedName>
        <fullName evidence="6">FprA family A-type flavoprotein</fullName>
    </submittedName>
</protein>
<evidence type="ECO:0000256" key="3">
    <source>
        <dbReference type="ARBA" id="ARBA00022448"/>
    </source>
</evidence>
<accession>A0A9D2FGD4</accession>
<dbReference type="SMART" id="SM00849">
    <property type="entry name" value="Lactamase_B"/>
    <property type="match status" value="1"/>
</dbReference>
<keyword evidence="3" id="KW-0813">Transport</keyword>
<dbReference type="GO" id="GO:0010181">
    <property type="term" value="F:FMN binding"/>
    <property type="evidence" value="ECO:0007669"/>
    <property type="project" value="InterPro"/>
</dbReference>
<proteinExistence type="inferred from homology"/>
<dbReference type="InterPro" id="IPR001279">
    <property type="entry name" value="Metallo-B-lactamas"/>
</dbReference>
<dbReference type="Pfam" id="PF19583">
    <property type="entry name" value="ODP"/>
    <property type="match status" value="1"/>
</dbReference>